<evidence type="ECO:0000256" key="6">
    <source>
        <dbReference type="ARBA" id="ARBA00022917"/>
    </source>
</evidence>
<feature type="coiled-coil region" evidence="12">
    <location>
        <begin position="1103"/>
        <end position="1165"/>
    </location>
</feature>
<organism evidence="17 18">
    <name type="scientific">Thalassiosira oceanica</name>
    <name type="common">Marine diatom</name>
    <dbReference type="NCBI Taxonomy" id="159749"/>
    <lineage>
        <taxon>Eukaryota</taxon>
        <taxon>Sar</taxon>
        <taxon>Stramenopiles</taxon>
        <taxon>Ochrophyta</taxon>
        <taxon>Bacillariophyta</taxon>
        <taxon>Coscinodiscophyceae</taxon>
        <taxon>Thalassiosirophycidae</taxon>
        <taxon>Thalassiosirales</taxon>
        <taxon>Thalassiosiraceae</taxon>
        <taxon>Thalassiosira</taxon>
    </lineage>
</organism>
<accession>K0SAX9</accession>
<comment type="similarity">
    <text evidence="1 11">Belongs to the class-I aminoacyl-tRNA synthetase family.</text>
</comment>
<dbReference type="SUPFAM" id="SSF47323">
    <property type="entry name" value="Anticodon-binding domain of a subclass of class I aminoacyl-tRNA synthetases"/>
    <property type="match status" value="1"/>
</dbReference>
<keyword evidence="8 11" id="KW-0030">Aminoacyl-tRNA synthetase</keyword>
<dbReference type="Pfam" id="PF00133">
    <property type="entry name" value="tRNA-synt_1"/>
    <property type="match status" value="1"/>
</dbReference>
<dbReference type="CDD" id="cd00817">
    <property type="entry name" value="ValRS_core"/>
    <property type="match status" value="1"/>
</dbReference>
<dbReference type="NCBIfam" id="NF004349">
    <property type="entry name" value="PRK05729.1"/>
    <property type="match status" value="1"/>
</dbReference>
<dbReference type="NCBIfam" id="TIGR00422">
    <property type="entry name" value="valS"/>
    <property type="match status" value="1"/>
</dbReference>
<dbReference type="InterPro" id="IPR002303">
    <property type="entry name" value="Valyl-tRNA_ligase"/>
</dbReference>
<dbReference type="Pfam" id="PF08264">
    <property type="entry name" value="Anticodon_1"/>
    <property type="match status" value="1"/>
</dbReference>
<dbReference type="FunFam" id="3.40.50.620:FF:000020">
    <property type="entry name" value="Valine--tRNA ligase, mitochondrial"/>
    <property type="match status" value="1"/>
</dbReference>
<evidence type="ECO:0000256" key="5">
    <source>
        <dbReference type="ARBA" id="ARBA00022840"/>
    </source>
</evidence>
<dbReference type="InterPro" id="IPR002300">
    <property type="entry name" value="aa-tRNA-synth_Ia"/>
</dbReference>
<dbReference type="GO" id="GO:0006438">
    <property type="term" value="P:valyl-tRNA aminoacylation"/>
    <property type="evidence" value="ECO:0007669"/>
    <property type="project" value="InterPro"/>
</dbReference>
<evidence type="ECO:0000313" key="17">
    <source>
        <dbReference type="EMBL" id="EJK63233.1"/>
    </source>
</evidence>
<dbReference type="GO" id="GO:0004832">
    <property type="term" value="F:valine-tRNA ligase activity"/>
    <property type="evidence" value="ECO:0007669"/>
    <property type="project" value="UniProtKB-EC"/>
</dbReference>
<keyword evidence="4 11" id="KW-0547">Nucleotide-binding</keyword>
<evidence type="ECO:0000256" key="9">
    <source>
        <dbReference type="ARBA" id="ARBA00029936"/>
    </source>
</evidence>
<dbReference type="GO" id="GO:0005829">
    <property type="term" value="C:cytosol"/>
    <property type="evidence" value="ECO:0007669"/>
    <property type="project" value="TreeGrafter"/>
</dbReference>
<keyword evidence="7 12" id="KW-0175">Coiled coil</keyword>
<feature type="domain" description="Methionyl/Valyl/Leucyl/Isoleucyl-tRNA synthetase anticodon-binding" evidence="15">
    <location>
        <begin position="877"/>
        <end position="1037"/>
    </location>
</feature>
<feature type="domain" description="Aminoacyl-tRNA synthetase class Ia" evidence="14">
    <location>
        <begin position="227"/>
        <end position="819"/>
    </location>
</feature>
<dbReference type="AlphaFoldDB" id="K0SAX9"/>
<dbReference type="GO" id="GO:0005524">
    <property type="term" value="F:ATP binding"/>
    <property type="evidence" value="ECO:0007669"/>
    <property type="project" value="UniProtKB-KW"/>
</dbReference>
<dbReference type="Gene3D" id="1.10.287.380">
    <property type="entry name" value="Valyl-tRNA synthetase, C-terminal domain"/>
    <property type="match status" value="1"/>
</dbReference>
<dbReference type="InterPro" id="IPR019499">
    <property type="entry name" value="Val-tRNA_synth_tRNA-bd"/>
</dbReference>
<keyword evidence="6 11" id="KW-0648">Protein biosynthesis</keyword>
<evidence type="ECO:0000256" key="1">
    <source>
        <dbReference type="ARBA" id="ARBA00005594"/>
    </source>
</evidence>
<dbReference type="InterPro" id="IPR037118">
    <property type="entry name" value="Val-tRNA_synth_C_sf"/>
</dbReference>
<dbReference type="EC" id="6.1.1.9" evidence="2"/>
<evidence type="ECO:0000256" key="3">
    <source>
        <dbReference type="ARBA" id="ARBA00022598"/>
    </source>
</evidence>
<dbReference type="EMBL" id="AGNL01018371">
    <property type="protein sequence ID" value="EJK63233.1"/>
    <property type="molecule type" value="Genomic_DNA"/>
</dbReference>
<comment type="caution">
    <text evidence="17">The sequence shown here is derived from an EMBL/GenBank/DDBJ whole genome shotgun (WGS) entry which is preliminary data.</text>
</comment>
<evidence type="ECO:0000259" key="16">
    <source>
        <dbReference type="Pfam" id="PF10458"/>
    </source>
</evidence>
<dbReference type="InterPro" id="IPR014729">
    <property type="entry name" value="Rossmann-like_a/b/a_fold"/>
</dbReference>
<dbReference type="CDD" id="cd07962">
    <property type="entry name" value="Anticodon_Ia_Val"/>
    <property type="match status" value="1"/>
</dbReference>
<dbReference type="InterPro" id="IPR010978">
    <property type="entry name" value="tRNA-bd_arm"/>
</dbReference>
<evidence type="ECO:0000256" key="8">
    <source>
        <dbReference type="ARBA" id="ARBA00023146"/>
    </source>
</evidence>
<dbReference type="PANTHER" id="PTHR11946:SF93">
    <property type="entry name" value="VALINE--TRNA LIGASE, CHLOROPLASTIC_MITOCHONDRIAL 2"/>
    <property type="match status" value="1"/>
</dbReference>
<dbReference type="Pfam" id="PF10458">
    <property type="entry name" value="Val_tRNA-synt_C"/>
    <property type="match status" value="1"/>
</dbReference>
<protein>
    <recommendedName>
        <fullName evidence="2">valine--tRNA ligase</fullName>
        <ecNumber evidence="2">6.1.1.9</ecNumber>
    </recommendedName>
    <alternativeName>
        <fullName evidence="9">Valyl-tRNA synthetase</fullName>
    </alternativeName>
</protein>
<feature type="region of interest" description="Disordered" evidence="13">
    <location>
        <begin position="125"/>
        <end position="151"/>
    </location>
</feature>
<dbReference type="Proteomes" id="UP000266841">
    <property type="component" value="Unassembled WGS sequence"/>
</dbReference>
<dbReference type="PANTHER" id="PTHR11946">
    <property type="entry name" value="VALYL-TRNA SYNTHETASES"/>
    <property type="match status" value="1"/>
</dbReference>
<proteinExistence type="inferred from homology"/>
<keyword evidence="5 11" id="KW-0067">ATP-binding</keyword>
<dbReference type="eggNOG" id="KOG0432">
    <property type="taxonomic scope" value="Eukaryota"/>
</dbReference>
<dbReference type="Gene3D" id="1.10.730.10">
    <property type="entry name" value="Isoleucyl-tRNA Synthetase, Domain 1"/>
    <property type="match status" value="1"/>
</dbReference>
<dbReference type="GO" id="GO:0002161">
    <property type="term" value="F:aminoacyl-tRNA deacylase activity"/>
    <property type="evidence" value="ECO:0007669"/>
    <property type="project" value="InterPro"/>
</dbReference>
<dbReference type="InterPro" id="IPR033705">
    <property type="entry name" value="Anticodon_Ia_Val"/>
</dbReference>
<dbReference type="HAMAP" id="MF_02004">
    <property type="entry name" value="Val_tRNA_synth_type1"/>
    <property type="match status" value="1"/>
</dbReference>
<dbReference type="OMA" id="GMTKMFP"/>
<dbReference type="InterPro" id="IPR009080">
    <property type="entry name" value="tRNAsynth_Ia_anticodon-bd"/>
</dbReference>
<dbReference type="PROSITE" id="PS00178">
    <property type="entry name" value="AA_TRNA_LIGASE_I"/>
    <property type="match status" value="1"/>
</dbReference>
<dbReference type="OrthoDB" id="629407at2759"/>
<name>K0SAX9_THAOC</name>
<dbReference type="SUPFAM" id="SSF50677">
    <property type="entry name" value="ValRS/IleRS/LeuRS editing domain"/>
    <property type="match status" value="1"/>
</dbReference>
<dbReference type="InterPro" id="IPR001412">
    <property type="entry name" value="aa-tRNA-synth_I_CS"/>
</dbReference>
<evidence type="ECO:0000259" key="14">
    <source>
        <dbReference type="Pfam" id="PF00133"/>
    </source>
</evidence>
<dbReference type="FunFam" id="3.40.50.620:FF:000126">
    <property type="entry name" value="Valine--tRNA ligase chloroplastic/mitochondrial 2"/>
    <property type="match status" value="1"/>
</dbReference>
<dbReference type="InterPro" id="IPR009008">
    <property type="entry name" value="Val/Leu/Ile-tRNA-synth_edit"/>
</dbReference>
<dbReference type="FunFam" id="1.10.730.10:FF:000014">
    <property type="entry name" value="Valine--tRNA ligase"/>
    <property type="match status" value="1"/>
</dbReference>
<evidence type="ECO:0000256" key="11">
    <source>
        <dbReference type="RuleBase" id="RU363035"/>
    </source>
</evidence>
<evidence type="ECO:0000256" key="2">
    <source>
        <dbReference type="ARBA" id="ARBA00013169"/>
    </source>
</evidence>
<comment type="catalytic activity">
    <reaction evidence="10">
        <text>tRNA(Val) + L-valine + ATP = L-valyl-tRNA(Val) + AMP + diphosphate</text>
        <dbReference type="Rhea" id="RHEA:10704"/>
        <dbReference type="Rhea" id="RHEA-COMP:9672"/>
        <dbReference type="Rhea" id="RHEA-COMP:9708"/>
        <dbReference type="ChEBI" id="CHEBI:30616"/>
        <dbReference type="ChEBI" id="CHEBI:33019"/>
        <dbReference type="ChEBI" id="CHEBI:57762"/>
        <dbReference type="ChEBI" id="CHEBI:78442"/>
        <dbReference type="ChEBI" id="CHEBI:78537"/>
        <dbReference type="ChEBI" id="CHEBI:456215"/>
        <dbReference type="EC" id="6.1.1.9"/>
    </reaction>
</comment>
<gene>
    <name evidence="17" type="ORF">THAOC_16119</name>
</gene>
<sequence>MMSLAITFDGGTSRIQSVEGPLLLANYQSKLGRSEASLHNEKQTGELRPFRTLKIFEDPPQATMNGCVPNQTKSGPAVIDPAAAVRADRKHKTPAPTIVGKARWTWADQRLLLSQRTEWNDNAFREHARPSQQSDPPTTTKELSARASSSIAPPKFVTADVSRVSVPPRRQRRREAVVFGVRPAQCRDATEVEERAAESTANEQYDALNKSSGLTGSYDPSLFESEIYSWWEKAGCFDPDAKQSADSARSAGREPYVLPMPPPNVTGRLHMGHAIFVALQDVLARFHRMRGRPVLWTPGTDHAGIATQLQVEKALQSEGKRRGTDVEIANASDEEKEKLVGRTEFLEKVWEYKEEGGAITSQLRSLGASADWTRERFTMDPALSVGVTEAFNRLHEKGLIYRGTYMVNWSPGLMTAVSDLEVEYTDEEGKLYFFKYLVANDDGSPSEEFLPVATTRPETIFGDTAVCVNPNDERYTHLIGKRALVPMSDNGESGSMRSIPIIADEYVDMEFGTGALKITPGHDPNDYDIGKRFDLDILNVMNKDATMNAACGSRYEGLDRFDARTKLWGDMEEAGLVIKVEPHTQRVPRSQRGGEIIEPMVSKQWFVKTEGMGAKALEAVKGGEIEIVPKRFEKVWYGWLNDIRDWCISRQLWWGHRIPVWYVGDTDDEYIVARNEDEARTKATEAGHPADVNLRQEDDVLDTWFSSGLWPFATVGWPQDEDSSDPNTDLARFYPGTCLETGYDILFFWVARMVMLGIELTDKSPFSVIYLHGLVRAADGSKMSKTKGNVVDPLDTVAEYGADSLRYSLVTGVTPGQDIPLNMEKIAANKAFANKLWNACKFVTGNALKDLEGEELEALAVNGPIGMEELEGLALPERYIISKCHELVGSVTKDIESYQLGAAGSKIYEFLWDQYADWYIEISKTRLYEGFGGGGEDAKTAQRVLVYILDTSMRLLHPYMPYVTEQLWHHLPRQSRLDGGVAGVNSLMLADWPQMDDAPLATDAEAVATFEVFQALTRSIRNARAEYNVEQGKKISATVVASGHLKDAIESELKSLVMLAKLDPDQVAVVEAGSDEANSASEGDAVQLVVQDGVEAYLPLSGMVDAEKERQRLERQSAKLSKEIEKLAGRLNSPGFADKAPPAIVDKARVELAELEDQASKVQASLAAL</sequence>
<dbReference type="SUPFAM" id="SSF52374">
    <property type="entry name" value="Nucleotidylyl transferase"/>
    <property type="match status" value="1"/>
</dbReference>
<feature type="compositionally biased region" description="Polar residues" evidence="13">
    <location>
        <begin position="130"/>
        <end position="151"/>
    </location>
</feature>
<evidence type="ECO:0000256" key="4">
    <source>
        <dbReference type="ARBA" id="ARBA00022741"/>
    </source>
</evidence>
<evidence type="ECO:0000259" key="15">
    <source>
        <dbReference type="Pfam" id="PF08264"/>
    </source>
</evidence>
<evidence type="ECO:0000256" key="10">
    <source>
        <dbReference type="ARBA" id="ARBA00047552"/>
    </source>
</evidence>
<dbReference type="PRINTS" id="PR00986">
    <property type="entry name" value="TRNASYNTHVAL"/>
</dbReference>
<dbReference type="Gene3D" id="3.40.50.620">
    <property type="entry name" value="HUPs"/>
    <property type="match status" value="2"/>
</dbReference>
<keyword evidence="18" id="KW-1185">Reference proteome</keyword>
<dbReference type="FunFam" id="1.10.287.380:FF:000001">
    <property type="entry name" value="Valine--tRNA ligase"/>
    <property type="match status" value="1"/>
</dbReference>
<dbReference type="InterPro" id="IPR013155">
    <property type="entry name" value="M/V/L/I-tRNA-synth_anticd-bd"/>
</dbReference>
<reference evidence="17 18" key="1">
    <citation type="journal article" date="2012" name="Genome Biol.">
        <title>Genome and low-iron response of an oceanic diatom adapted to chronic iron limitation.</title>
        <authorList>
            <person name="Lommer M."/>
            <person name="Specht M."/>
            <person name="Roy A.S."/>
            <person name="Kraemer L."/>
            <person name="Andreson R."/>
            <person name="Gutowska M.A."/>
            <person name="Wolf J."/>
            <person name="Bergner S.V."/>
            <person name="Schilhabel M.B."/>
            <person name="Klostermeier U.C."/>
            <person name="Beiko R.G."/>
            <person name="Rosenstiel P."/>
            <person name="Hippler M."/>
            <person name="Laroche J."/>
        </authorList>
    </citation>
    <scope>NUCLEOTIDE SEQUENCE [LARGE SCALE GENOMIC DNA]</scope>
    <source>
        <strain evidence="17 18">CCMP1005</strain>
    </source>
</reference>
<evidence type="ECO:0000256" key="13">
    <source>
        <dbReference type="SAM" id="MobiDB-lite"/>
    </source>
</evidence>
<feature type="domain" description="Valyl-tRNA synthetase tRNA-binding arm" evidence="16">
    <location>
        <begin position="1105"/>
        <end position="1169"/>
    </location>
</feature>
<evidence type="ECO:0000256" key="7">
    <source>
        <dbReference type="ARBA" id="ARBA00023054"/>
    </source>
</evidence>
<keyword evidence="3 11" id="KW-0436">Ligase</keyword>
<evidence type="ECO:0000256" key="12">
    <source>
        <dbReference type="SAM" id="Coils"/>
    </source>
</evidence>
<evidence type="ECO:0000313" key="18">
    <source>
        <dbReference type="Proteomes" id="UP000266841"/>
    </source>
</evidence>
<dbReference type="Gene3D" id="3.90.740.10">
    <property type="entry name" value="Valyl/Leucyl/Isoleucyl-tRNA synthetase, editing domain"/>
    <property type="match status" value="2"/>
</dbReference>
<dbReference type="SUPFAM" id="SSF46589">
    <property type="entry name" value="tRNA-binding arm"/>
    <property type="match status" value="1"/>
</dbReference>